<accession>A0A9D1EKT2</accession>
<reference evidence="1" key="2">
    <citation type="journal article" date="2021" name="PeerJ">
        <title>Extensive microbial diversity within the chicken gut microbiome revealed by metagenomics and culture.</title>
        <authorList>
            <person name="Gilroy R."/>
            <person name="Ravi A."/>
            <person name="Getino M."/>
            <person name="Pursley I."/>
            <person name="Horton D.L."/>
            <person name="Alikhan N.F."/>
            <person name="Baker D."/>
            <person name="Gharbi K."/>
            <person name="Hall N."/>
            <person name="Watson M."/>
            <person name="Adriaenssens E.M."/>
            <person name="Foster-Nyarko E."/>
            <person name="Jarju S."/>
            <person name="Secka A."/>
            <person name="Antonio M."/>
            <person name="Oren A."/>
            <person name="Chaudhuri R.R."/>
            <person name="La Ragione R."/>
            <person name="Hildebrand F."/>
            <person name="Pallen M.J."/>
        </authorList>
    </citation>
    <scope>NUCLEOTIDE SEQUENCE</scope>
    <source>
        <strain evidence="1">ChiSxjej1B13-7041</strain>
    </source>
</reference>
<dbReference type="Proteomes" id="UP000886841">
    <property type="component" value="Unassembled WGS sequence"/>
</dbReference>
<organism evidence="1 2">
    <name type="scientific">Candidatus Egerieimonas intestinavium</name>
    <dbReference type="NCBI Taxonomy" id="2840777"/>
    <lineage>
        <taxon>Bacteria</taxon>
        <taxon>Bacillati</taxon>
        <taxon>Bacillota</taxon>
        <taxon>Clostridia</taxon>
        <taxon>Lachnospirales</taxon>
        <taxon>Lachnospiraceae</taxon>
        <taxon>Lachnospiraceae incertae sedis</taxon>
        <taxon>Candidatus Egerieimonas</taxon>
    </lineage>
</organism>
<evidence type="ECO:0000313" key="1">
    <source>
        <dbReference type="EMBL" id="HIR93860.1"/>
    </source>
</evidence>
<protein>
    <submittedName>
        <fullName evidence="1">Uncharacterized protein</fullName>
    </submittedName>
</protein>
<proteinExistence type="predicted"/>
<dbReference type="EMBL" id="DVHU01000095">
    <property type="protein sequence ID" value="HIR93860.1"/>
    <property type="molecule type" value="Genomic_DNA"/>
</dbReference>
<evidence type="ECO:0000313" key="2">
    <source>
        <dbReference type="Proteomes" id="UP000886841"/>
    </source>
</evidence>
<sequence>MSLCLLAPAFCGIRRTRHTQVSQPSCAYLTAMIP</sequence>
<comment type="caution">
    <text evidence="1">The sequence shown here is derived from an EMBL/GenBank/DDBJ whole genome shotgun (WGS) entry which is preliminary data.</text>
</comment>
<dbReference type="AlphaFoldDB" id="A0A9D1EKT2"/>
<gene>
    <name evidence="1" type="ORF">IAB98_10635</name>
</gene>
<reference evidence="1" key="1">
    <citation type="submission" date="2020-10" db="EMBL/GenBank/DDBJ databases">
        <authorList>
            <person name="Gilroy R."/>
        </authorList>
    </citation>
    <scope>NUCLEOTIDE SEQUENCE</scope>
    <source>
        <strain evidence="1">ChiSxjej1B13-7041</strain>
    </source>
</reference>
<name>A0A9D1EKT2_9FIRM</name>